<protein>
    <submittedName>
        <fullName evidence="1">Uncharacterized protein</fullName>
    </submittedName>
</protein>
<reference evidence="1 2" key="1">
    <citation type="submission" date="2019-07" db="EMBL/GenBank/DDBJ databases">
        <title>Lentzea xizangensis sp. nov., isolated from Qinghai-Tibetan Plateau Soils.</title>
        <authorList>
            <person name="Huang J."/>
        </authorList>
    </citation>
    <scope>NUCLEOTIDE SEQUENCE [LARGE SCALE GENOMIC DNA]</scope>
    <source>
        <strain evidence="1 2">FXJ1.1311</strain>
    </source>
</reference>
<sequence length="97" mass="11001">MAELLGELLRNSQLHRVLWVVASGRNRYDDLILFCDANAVEQAITSALIVEPLDDDLLPPYHLTDAGRNLITRWRREVQARLDTEGFRAVWEAVTAG</sequence>
<organism evidence="1 2">
    <name type="scientific">Lentzea tibetensis</name>
    <dbReference type="NCBI Taxonomy" id="2591470"/>
    <lineage>
        <taxon>Bacteria</taxon>
        <taxon>Bacillati</taxon>
        <taxon>Actinomycetota</taxon>
        <taxon>Actinomycetes</taxon>
        <taxon>Pseudonocardiales</taxon>
        <taxon>Pseudonocardiaceae</taxon>
        <taxon>Lentzea</taxon>
    </lineage>
</organism>
<accession>A0A563EK30</accession>
<dbReference type="AlphaFoldDB" id="A0A563EK30"/>
<keyword evidence="2" id="KW-1185">Reference proteome</keyword>
<dbReference type="RefSeq" id="WP_146357852.1">
    <property type="nucleotide sequence ID" value="NZ_VOBR01000026.1"/>
</dbReference>
<dbReference type="EMBL" id="VOBR01000026">
    <property type="protein sequence ID" value="TWP47415.1"/>
    <property type="molecule type" value="Genomic_DNA"/>
</dbReference>
<name>A0A563EK30_9PSEU</name>
<gene>
    <name evidence="1" type="ORF">FKR81_32390</name>
</gene>
<evidence type="ECO:0000313" key="1">
    <source>
        <dbReference type="EMBL" id="TWP47415.1"/>
    </source>
</evidence>
<dbReference type="Proteomes" id="UP000316639">
    <property type="component" value="Unassembled WGS sequence"/>
</dbReference>
<comment type="caution">
    <text evidence="1">The sequence shown here is derived from an EMBL/GenBank/DDBJ whole genome shotgun (WGS) entry which is preliminary data.</text>
</comment>
<evidence type="ECO:0000313" key="2">
    <source>
        <dbReference type="Proteomes" id="UP000316639"/>
    </source>
</evidence>
<proteinExistence type="predicted"/>